<sequence>FGLLGPFSVSGQLCPLRGQAPGNSHGQTCIRRGAFCRLSTCLTHGKCIEEPFWFHPTSRSKRRQGVPYSLDYNETTSFPWTWQHPNLLGSPKDGQRPPRQQEAVLRIRRPYSLTCHV</sequence>
<dbReference type="Proteomes" id="UP000030759">
    <property type="component" value="Unassembled WGS sequence"/>
</dbReference>
<accession>A0A061HVR0</accession>
<evidence type="ECO:0000313" key="2">
    <source>
        <dbReference type="Proteomes" id="UP000030759"/>
    </source>
</evidence>
<dbReference type="EMBL" id="KE682702">
    <property type="protein sequence ID" value="ERE66294.1"/>
    <property type="molecule type" value="Genomic_DNA"/>
</dbReference>
<proteinExistence type="predicted"/>
<reference evidence="2" key="1">
    <citation type="journal article" date="2013" name="Nat. Biotechnol.">
        <title>Chinese hamster genome sequenced from sorted chromosomes.</title>
        <authorList>
            <person name="Brinkrolf K."/>
            <person name="Rupp O."/>
            <person name="Laux H."/>
            <person name="Kollin F."/>
            <person name="Ernst W."/>
            <person name="Linke B."/>
            <person name="Kofler R."/>
            <person name="Romand S."/>
            <person name="Hesse F."/>
            <person name="Budach W.E."/>
            <person name="Galosy S."/>
            <person name="Muller D."/>
            <person name="Noll T."/>
            <person name="Wienberg J."/>
            <person name="Jostock T."/>
            <person name="Leonard M."/>
            <person name="Grillari J."/>
            <person name="Tauch A."/>
            <person name="Goesmann A."/>
            <person name="Helk B."/>
            <person name="Mott J.E."/>
            <person name="Puhler A."/>
            <person name="Borth N."/>
        </authorList>
    </citation>
    <scope>NUCLEOTIDE SEQUENCE [LARGE SCALE GENOMIC DNA]</scope>
    <source>
        <strain evidence="2">17A/GY</strain>
    </source>
</reference>
<feature type="non-terminal residue" evidence="1">
    <location>
        <position position="1"/>
    </location>
</feature>
<evidence type="ECO:0000313" key="1">
    <source>
        <dbReference type="EMBL" id="ERE66294.1"/>
    </source>
</evidence>
<protein>
    <submittedName>
        <fullName evidence="1">Uncharacterized protein</fullName>
    </submittedName>
</protein>
<dbReference type="AlphaFoldDB" id="A0A061HVR0"/>
<name>A0A061HVR0_CRIGR</name>
<organism evidence="1 2">
    <name type="scientific">Cricetulus griseus</name>
    <name type="common">Chinese hamster</name>
    <name type="synonym">Cricetulus barabensis griseus</name>
    <dbReference type="NCBI Taxonomy" id="10029"/>
    <lineage>
        <taxon>Eukaryota</taxon>
        <taxon>Metazoa</taxon>
        <taxon>Chordata</taxon>
        <taxon>Craniata</taxon>
        <taxon>Vertebrata</taxon>
        <taxon>Euteleostomi</taxon>
        <taxon>Mammalia</taxon>
        <taxon>Eutheria</taxon>
        <taxon>Euarchontoglires</taxon>
        <taxon>Glires</taxon>
        <taxon>Rodentia</taxon>
        <taxon>Myomorpha</taxon>
        <taxon>Muroidea</taxon>
        <taxon>Cricetidae</taxon>
        <taxon>Cricetinae</taxon>
        <taxon>Cricetulus</taxon>
    </lineage>
</organism>
<gene>
    <name evidence="1" type="ORF">H671_8g19547</name>
</gene>